<evidence type="ECO:0000313" key="2">
    <source>
        <dbReference type="EMBL" id="KKU41399.1"/>
    </source>
</evidence>
<dbReference type="STRING" id="1618994.UX57_C0004G0103"/>
<reference evidence="2 3" key="1">
    <citation type="journal article" date="2015" name="Nature">
        <title>rRNA introns, odd ribosomes, and small enigmatic genomes across a large radiation of phyla.</title>
        <authorList>
            <person name="Brown C.T."/>
            <person name="Hug L.A."/>
            <person name="Thomas B.C."/>
            <person name="Sharon I."/>
            <person name="Castelle C.J."/>
            <person name="Singh A."/>
            <person name="Wilkins M.J."/>
            <person name="Williams K.H."/>
            <person name="Banfield J.F."/>
        </authorList>
    </citation>
    <scope>NUCLEOTIDE SEQUENCE [LARGE SCALE GENOMIC DNA]</scope>
</reference>
<organism evidence="2 3">
    <name type="scientific">Candidatus Uhrbacteria bacterium GW2011_GWE2_46_68</name>
    <dbReference type="NCBI Taxonomy" id="1618994"/>
    <lineage>
        <taxon>Bacteria</taxon>
        <taxon>Candidatus Uhriibacteriota</taxon>
    </lineage>
</organism>
<sequence>MKRRRQPLYQAQTEKEQKNGDSNEKKAVDRWREMHGRSQRANQKSKKDKACQTACMKFKMEFPRMIEL</sequence>
<evidence type="ECO:0000313" key="3">
    <source>
        <dbReference type="Proteomes" id="UP000034795"/>
    </source>
</evidence>
<comment type="caution">
    <text evidence="2">The sequence shown here is derived from an EMBL/GenBank/DDBJ whole genome shotgun (WGS) entry which is preliminary data.</text>
</comment>
<protein>
    <submittedName>
        <fullName evidence="2">Uncharacterized protein</fullName>
    </submittedName>
</protein>
<proteinExistence type="predicted"/>
<feature type="compositionally biased region" description="Basic and acidic residues" evidence="1">
    <location>
        <begin position="13"/>
        <end position="28"/>
    </location>
</feature>
<dbReference type="AlphaFoldDB" id="A0A0G1Q8R9"/>
<name>A0A0G1Q8R9_9BACT</name>
<evidence type="ECO:0000256" key="1">
    <source>
        <dbReference type="SAM" id="MobiDB-lite"/>
    </source>
</evidence>
<gene>
    <name evidence="2" type="ORF">UX57_C0004G0103</name>
</gene>
<feature type="region of interest" description="Disordered" evidence="1">
    <location>
        <begin position="1"/>
        <end position="28"/>
    </location>
</feature>
<dbReference type="EMBL" id="LCMS01000004">
    <property type="protein sequence ID" value="KKU41399.1"/>
    <property type="molecule type" value="Genomic_DNA"/>
</dbReference>
<accession>A0A0G1Q8R9</accession>
<dbReference type="Proteomes" id="UP000034795">
    <property type="component" value="Unassembled WGS sequence"/>
</dbReference>